<proteinExistence type="predicted"/>
<reference evidence="3" key="1">
    <citation type="submission" date="2022-11" db="UniProtKB">
        <authorList>
            <consortium name="WormBaseParasite"/>
        </authorList>
    </citation>
    <scope>IDENTIFICATION</scope>
</reference>
<accession>A0A914V4Q8</accession>
<protein>
    <submittedName>
        <fullName evidence="3">Uncharacterized protein</fullName>
    </submittedName>
</protein>
<feature type="compositionally biased region" description="Basic and acidic residues" evidence="1">
    <location>
        <begin position="1"/>
        <end position="18"/>
    </location>
</feature>
<feature type="compositionally biased region" description="Basic and acidic residues" evidence="1">
    <location>
        <begin position="72"/>
        <end position="97"/>
    </location>
</feature>
<sequence>MLKKEEAVRMSSDEHAQEAAEATTSNARRPPSSMRAIRLGKTTATTSTKMECLTEGGRPFYGISHRAYGSRQRRDGMREADGHRHRLEMQSGKKENDASETPTSRPINAEFSKSGEKRGENMQKTAAKFL</sequence>
<evidence type="ECO:0000313" key="3">
    <source>
        <dbReference type="WBParaSite" id="PSAMB.scaffold1537size30365.g13739.t1"/>
    </source>
</evidence>
<dbReference type="AlphaFoldDB" id="A0A914V4Q8"/>
<keyword evidence="2" id="KW-1185">Reference proteome</keyword>
<evidence type="ECO:0000313" key="2">
    <source>
        <dbReference type="Proteomes" id="UP000887566"/>
    </source>
</evidence>
<evidence type="ECO:0000256" key="1">
    <source>
        <dbReference type="SAM" id="MobiDB-lite"/>
    </source>
</evidence>
<dbReference type="Proteomes" id="UP000887566">
    <property type="component" value="Unplaced"/>
</dbReference>
<name>A0A914V4Q8_9BILA</name>
<dbReference type="WBParaSite" id="PSAMB.scaffold1537size30365.g13739.t1">
    <property type="protein sequence ID" value="PSAMB.scaffold1537size30365.g13739.t1"/>
    <property type="gene ID" value="PSAMB.scaffold1537size30365.g13739"/>
</dbReference>
<organism evidence="2 3">
    <name type="scientific">Plectus sambesii</name>
    <dbReference type="NCBI Taxonomy" id="2011161"/>
    <lineage>
        <taxon>Eukaryota</taxon>
        <taxon>Metazoa</taxon>
        <taxon>Ecdysozoa</taxon>
        <taxon>Nematoda</taxon>
        <taxon>Chromadorea</taxon>
        <taxon>Plectida</taxon>
        <taxon>Plectina</taxon>
        <taxon>Plectoidea</taxon>
        <taxon>Plectidae</taxon>
        <taxon>Plectus</taxon>
    </lineage>
</organism>
<feature type="region of interest" description="Disordered" evidence="1">
    <location>
        <begin position="1"/>
        <end position="130"/>
    </location>
</feature>